<dbReference type="SUPFAM" id="SSF53756">
    <property type="entry name" value="UDP-Glycosyltransferase/glycogen phosphorylase"/>
    <property type="match status" value="1"/>
</dbReference>
<dbReference type="PANTHER" id="PTHR12526:SF630">
    <property type="entry name" value="GLYCOSYLTRANSFERASE"/>
    <property type="match status" value="1"/>
</dbReference>
<dbReference type="InterPro" id="IPR001296">
    <property type="entry name" value="Glyco_trans_1"/>
</dbReference>
<dbReference type="GO" id="GO:0016757">
    <property type="term" value="F:glycosyltransferase activity"/>
    <property type="evidence" value="ECO:0007669"/>
    <property type="project" value="InterPro"/>
</dbReference>
<dbReference type="GeneID" id="65916716"/>
<evidence type="ECO:0000313" key="3">
    <source>
        <dbReference type="Proteomes" id="UP000051181"/>
    </source>
</evidence>
<feature type="domain" description="Glycosyl transferase family 1" evidence="1">
    <location>
        <begin position="184"/>
        <end position="301"/>
    </location>
</feature>
<accession>A0A0R1EYQ7</accession>
<dbReference type="EMBL" id="AZCN01000077">
    <property type="protein sequence ID" value="KRK14544.1"/>
    <property type="molecule type" value="Genomic_DNA"/>
</dbReference>
<dbReference type="Proteomes" id="UP000051181">
    <property type="component" value="Unassembled WGS sequence"/>
</dbReference>
<keyword evidence="2" id="KW-0808">Transferase</keyword>
<gene>
    <name evidence="2" type="ORF">FD22_GL002300</name>
</gene>
<dbReference type="Gene3D" id="3.40.50.2000">
    <property type="entry name" value="Glycogen Phosphorylase B"/>
    <property type="match status" value="2"/>
</dbReference>
<dbReference type="eggNOG" id="COG0438">
    <property type="taxonomic scope" value="Bacteria"/>
</dbReference>
<dbReference type="Pfam" id="PF00534">
    <property type="entry name" value="Glycos_transf_1"/>
    <property type="match status" value="1"/>
</dbReference>
<reference evidence="2 3" key="1">
    <citation type="journal article" date="2015" name="Genome Announc.">
        <title>Expanding the biotechnology potential of lactobacilli through comparative genomics of 213 strains and associated genera.</title>
        <authorList>
            <person name="Sun Z."/>
            <person name="Harris H.M."/>
            <person name="McCann A."/>
            <person name="Guo C."/>
            <person name="Argimon S."/>
            <person name="Zhang W."/>
            <person name="Yang X."/>
            <person name="Jeffery I.B."/>
            <person name="Cooney J.C."/>
            <person name="Kagawa T.F."/>
            <person name="Liu W."/>
            <person name="Song Y."/>
            <person name="Salvetti E."/>
            <person name="Wrobel A."/>
            <person name="Rasinkangas P."/>
            <person name="Parkhill J."/>
            <person name="Rea M.C."/>
            <person name="O'Sullivan O."/>
            <person name="Ritari J."/>
            <person name="Douillard F.P."/>
            <person name="Paul Ross R."/>
            <person name="Yang R."/>
            <person name="Briner A.E."/>
            <person name="Felis G.E."/>
            <person name="de Vos W.M."/>
            <person name="Barrangou R."/>
            <person name="Klaenhammer T.R."/>
            <person name="Caufield P.W."/>
            <person name="Cui Y."/>
            <person name="Zhang H."/>
            <person name="O'Toole P.W."/>
        </authorList>
    </citation>
    <scope>NUCLEOTIDE SEQUENCE [LARGE SCALE GENOMIC DNA]</scope>
    <source>
        <strain evidence="2 3">DSM 20001</strain>
    </source>
</reference>
<comment type="caution">
    <text evidence="2">The sequence shown here is derived from an EMBL/GenBank/DDBJ whole genome shotgun (WGS) entry which is preliminary data.</text>
</comment>
<organism evidence="2 3">
    <name type="scientific">Loigolactobacillus coryniformis subsp. coryniformis KCTC 3167 = DSM 20001</name>
    <dbReference type="NCBI Taxonomy" id="913848"/>
    <lineage>
        <taxon>Bacteria</taxon>
        <taxon>Bacillati</taxon>
        <taxon>Bacillota</taxon>
        <taxon>Bacilli</taxon>
        <taxon>Lactobacillales</taxon>
        <taxon>Lactobacillaceae</taxon>
        <taxon>Loigolactobacillus</taxon>
    </lineage>
</organism>
<dbReference type="PATRIC" id="fig|913848.6.peg.2347"/>
<name>A0A0R1EYQ7_9LACO</name>
<evidence type="ECO:0000259" key="1">
    <source>
        <dbReference type="Pfam" id="PF00534"/>
    </source>
</evidence>
<dbReference type="AlphaFoldDB" id="A0A0R1EYQ7"/>
<proteinExistence type="predicted"/>
<dbReference type="RefSeq" id="WP_010009531.1">
    <property type="nucleotide sequence ID" value="NZ_AZCN01000077.1"/>
</dbReference>
<protein>
    <submittedName>
        <fullName evidence="2">Glycosyltransferase</fullName>
    </submittedName>
</protein>
<sequence>MKILVVCRTLKQGGGISEWILNYYRELAKKTDVSIDLLVEEKSADFTRINIPQEFNIINIHSLKSNFFGYLSDWYRISQKVETDYDYVHIHLDNFVRVFYLPFLKNKNNIILHSHNSYNDDVTNSFIKRCIHNIGKQIVKHGRFIRFACSDLAAAWLFDEAPYKQINNGVNLLDFQYDGATRAAYRKKLNLIDKTVYGHVGRFVYQKNQQRLVKIFSEIYKSNRNSVLLLVGTGTEQDKVKQLVNELGLEEAVYFLGHRNDVAQLLNALDFIIFPSHYEGLPIALVEAQANGIPVFYSDSITKEVELLPTSFAFSLHDNDIQIAQRILQAQSLLNRKSATTILKAKGYDRNDVVEKLYHFYKQD</sequence>
<dbReference type="PANTHER" id="PTHR12526">
    <property type="entry name" value="GLYCOSYLTRANSFERASE"/>
    <property type="match status" value="1"/>
</dbReference>
<evidence type="ECO:0000313" key="2">
    <source>
        <dbReference type="EMBL" id="KRK14544.1"/>
    </source>
</evidence>